<dbReference type="eggNOG" id="arCOG07113">
    <property type="taxonomic scope" value="Archaea"/>
</dbReference>
<sequence>MYRYGLLRIKAFSIINYMCGLGHSRFVAYNIVITKPCTDAPGRFIAESSFGRRFDMARLCAFVKSAEGGKCSESLGVARFDFKDRTLILYRSGRIDLRKIVDEGDARVAMAELESVLSGAFEQ</sequence>
<gene>
    <name evidence="1" type="ordered locus">MCP_2415</name>
</gene>
<organism evidence="1 2">
    <name type="scientific">Methanocella paludicola (strain DSM 17711 / JCM 13418 / NBRC 101707 / SANAE)</name>
    <dbReference type="NCBI Taxonomy" id="304371"/>
    <lineage>
        <taxon>Archaea</taxon>
        <taxon>Methanobacteriati</taxon>
        <taxon>Methanobacteriota</taxon>
        <taxon>Stenosarchaea group</taxon>
        <taxon>Methanomicrobia</taxon>
        <taxon>Methanocellales</taxon>
        <taxon>Methanocellaceae</taxon>
        <taxon>Methanocella</taxon>
    </lineage>
</organism>
<protein>
    <submittedName>
        <fullName evidence="1">Uncharacterized protein</fullName>
    </submittedName>
</protein>
<keyword evidence="2" id="KW-1185">Reference proteome</keyword>
<reference evidence="1 2" key="1">
    <citation type="journal article" date="2007" name="Appl. Environ. Microbiol.">
        <title>Isolation of key methanogens for global methane emission from rice paddy fields: a novel isolate affiliated with the clone cluster rice cluster I.</title>
        <authorList>
            <person name="Sakai S."/>
            <person name="Imachi H."/>
            <person name="Sekiguchi Y."/>
            <person name="Ohashi A."/>
            <person name="Harada H."/>
            <person name="Kamagata Y."/>
        </authorList>
    </citation>
    <scope>NUCLEOTIDE SEQUENCE [LARGE SCALE GENOMIC DNA]</scope>
    <source>
        <strain evidence="2">DSM 17711 / JCM 13418 / NBRC 101707 / SANAE</strain>
    </source>
</reference>
<dbReference type="Proteomes" id="UP000001882">
    <property type="component" value="Chromosome"/>
</dbReference>
<name>D1Z1B5_METPS</name>
<evidence type="ECO:0000313" key="2">
    <source>
        <dbReference type="Proteomes" id="UP000001882"/>
    </source>
</evidence>
<evidence type="ECO:0000313" key="1">
    <source>
        <dbReference type="EMBL" id="BAI62487.1"/>
    </source>
</evidence>
<dbReference type="STRING" id="304371.MCP_2415"/>
<dbReference type="EMBL" id="AP011532">
    <property type="protein sequence ID" value="BAI62487.1"/>
    <property type="molecule type" value="Genomic_DNA"/>
</dbReference>
<dbReference type="KEGG" id="mpd:MCP_2415"/>
<dbReference type="AlphaFoldDB" id="D1Z1B5"/>
<accession>D1Z1B5</accession>
<dbReference type="InParanoid" id="D1Z1B5"/>
<reference evidence="1 2" key="2">
    <citation type="journal article" date="2008" name="Int. J. Syst. Evol. Microbiol.">
        <title>Methanocella paludicola gen. nov., sp. nov., a methane-producing archaeon, the first isolate of the lineage 'Rice Cluster I', and proposal of the new archaeal order Methanocellales ord. nov.</title>
        <authorList>
            <person name="Sakai S."/>
            <person name="Imachi H."/>
            <person name="Hanada S."/>
            <person name="Ohashi A."/>
            <person name="Harada H."/>
            <person name="Kamagata Y."/>
        </authorList>
    </citation>
    <scope>NUCLEOTIDE SEQUENCE [LARGE SCALE GENOMIC DNA]</scope>
    <source>
        <strain evidence="2">DSM 17711 / JCM 13418 / NBRC 101707 / SANAE</strain>
    </source>
</reference>
<proteinExistence type="predicted"/>
<reference evidence="2" key="3">
    <citation type="journal article" date="2011" name="PLoS ONE">
        <title>Genome sequence of a mesophilic hydrogenotrophic methanogen Methanocella paludicola, the first cultivated representative of the order Methanocellales.</title>
        <authorList>
            <person name="Sakai S."/>
            <person name="Takaki Y."/>
            <person name="Shimamura S."/>
            <person name="Sekine M."/>
            <person name="Tajima T."/>
            <person name="Kosugi H."/>
            <person name="Ichikawa N."/>
            <person name="Tasumi E."/>
            <person name="Hiraki A.T."/>
            <person name="Shimizu A."/>
            <person name="Kato Y."/>
            <person name="Nishiko R."/>
            <person name="Mori K."/>
            <person name="Fujita N."/>
            <person name="Imachi H."/>
            <person name="Takai K."/>
        </authorList>
    </citation>
    <scope>NUCLEOTIDE SEQUENCE [LARGE SCALE GENOMIC DNA]</scope>
    <source>
        <strain evidence="2">DSM 17711 / JCM 13418 / NBRC 101707 / SANAE</strain>
    </source>
</reference>